<keyword evidence="3" id="KW-1185">Reference proteome</keyword>
<dbReference type="SMART" id="SM00636">
    <property type="entry name" value="Glyco_18"/>
    <property type="match status" value="1"/>
</dbReference>
<dbReference type="Gene3D" id="3.10.50.10">
    <property type="match status" value="1"/>
</dbReference>
<feature type="domain" description="GH18" evidence="1">
    <location>
        <begin position="63"/>
        <end position="409"/>
    </location>
</feature>
<dbReference type="AlphaFoldDB" id="A0A8J8Q667"/>
<dbReference type="GO" id="GO:0005975">
    <property type="term" value="P:carbohydrate metabolic process"/>
    <property type="evidence" value="ECO:0007669"/>
    <property type="project" value="InterPro"/>
</dbReference>
<name>A0A8J8Q667_9EURY</name>
<dbReference type="InterPro" id="IPR050314">
    <property type="entry name" value="Glycosyl_Hydrlase_18"/>
</dbReference>
<proteinExistence type="predicted"/>
<evidence type="ECO:0000313" key="3">
    <source>
        <dbReference type="Proteomes" id="UP000766904"/>
    </source>
</evidence>
<sequence>MNGSLLIDNRCNGVTSLIRGPPYAECMSGFELSRRRLLAAVPMAGAATIAGCSSVPGTESENAVVQGWYPGWKRDEYPPDAVPFSRLDELYYANLEPDPDGTVVFPSDDDEPNMAEFRDLKREGEPAEDVRMGFAVGGWESSQHFSDAARTQENRERFAETTIAMMREYDFDGFEIDWEFPTGGGLEENVEREEDTENVIELVEECRTQLDDAMDEDDREYRLSYSAPSQPEHVTPLDVSALADLVDWINVMSYDMVDESSSETAHNAPLYGSPSTNEAVETWADEGMSRADMMIGHAFYGRAFDGVDPGPDDDGLGQPFEEYEATLPYDEISARIDDPSWDRYWDEDAAAPYLYDPDDRNWVSATDPEYVETKTTYALDEECRGVFCWELAYDANEELIDAMAETVDD</sequence>
<dbReference type="InterPro" id="IPR017853">
    <property type="entry name" value="GH"/>
</dbReference>
<reference evidence="2" key="1">
    <citation type="submission" date="2017-11" db="EMBL/GenBank/DDBJ databases">
        <authorList>
            <person name="Kajale S.C."/>
            <person name="Sharma A."/>
        </authorList>
    </citation>
    <scope>NUCLEOTIDE SEQUENCE</scope>
    <source>
        <strain evidence="2">LS1_42</strain>
    </source>
</reference>
<evidence type="ECO:0000259" key="1">
    <source>
        <dbReference type="PROSITE" id="PS51910"/>
    </source>
</evidence>
<comment type="caution">
    <text evidence="2">The sequence shown here is derived from an EMBL/GenBank/DDBJ whole genome shotgun (WGS) entry which is preliminary data.</text>
</comment>
<dbReference type="Gene3D" id="3.20.20.80">
    <property type="entry name" value="Glycosidases"/>
    <property type="match status" value="1"/>
</dbReference>
<dbReference type="InterPro" id="IPR001223">
    <property type="entry name" value="Glyco_hydro18_cat"/>
</dbReference>
<gene>
    <name evidence="2" type="ORF">CV102_04455</name>
</gene>
<dbReference type="Pfam" id="PF00704">
    <property type="entry name" value="Glyco_hydro_18"/>
    <property type="match status" value="1"/>
</dbReference>
<dbReference type="PROSITE" id="PS51910">
    <property type="entry name" value="GH18_2"/>
    <property type="match status" value="1"/>
</dbReference>
<organism evidence="2 3">
    <name type="scientific">Natronococcus pandeyae</name>
    <dbReference type="NCBI Taxonomy" id="2055836"/>
    <lineage>
        <taxon>Archaea</taxon>
        <taxon>Methanobacteriati</taxon>
        <taxon>Methanobacteriota</taxon>
        <taxon>Stenosarchaea group</taxon>
        <taxon>Halobacteria</taxon>
        <taxon>Halobacteriales</taxon>
        <taxon>Natrialbaceae</taxon>
        <taxon>Natronococcus</taxon>
    </lineage>
</organism>
<dbReference type="SUPFAM" id="SSF51445">
    <property type="entry name" value="(Trans)glycosidases"/>
    <property type="match status" value="1"/>
</dbReference>
<dbReference type="PANTHER" id="PTHR11177">
    <property type="entry name" value="CHITINASE"/>
    <property type="match status" value="1"/>
</dbReference>
<dbReference type="PANTHER" id="PTHR11177:SF317">
    <property type="entry name" value="CHITINASE 12-RELATED"/>
    <property type="match status" value="1"/>
</dbReference>
<protein>
    <recommendedName>
        <fullName evidence="1">GH18 domain-containing protein</fullName>
    </recommendedName>
</protein>
<dbReference type="InterPro" id="IPR011583">
    <property type="entry name" value="Chitinase_II/V-like_cat"/>
</dbReference>
<dbReference type="Proteomes" id="UP000766904">
    <property type="component" value="Unassembled WGS sequence"/>
</dbReference>
<dbReference type="EMBL" id="PHNJ01000002">
    <property type="protein sequence ID" value="TYL39552.1"/>
    <property type="molecule type" value="Genomic_DNA"/>
</dbReference>
<dbReference type="SUPFAM" id="SSF54556">
    <property type="entry name" value="Chitinase insertion domain"/>
    <property type="match status" value="1"/>
</dbReference>
<dbReference type="InterPro" id="IPR029070">
    <property type="entry name" value="Chitinase_insertion_sf"/>
</dbReference>
<accession>A0A8J8Q667</accession>
<evidence type="ECO:0000313" key="2">
    <source>
        <dbReference type="EMBL" id="TYL39552.1"/>
    </source>
</evidence>
<dbReference type="GO" id="GO:0008061">
    <property type="term" value="F:chitin binding"/>
    <property type="evidence" value="ECO:0007669"/>
    <property type="project" value="InterPro"/>
</dbReference>